<dbReference type="InterPro" id="IPR036188">
    <property type="entry name" value="FAD/NAD-bd_sf"/>
</dbReference>
<dbReference type="Proteomes" id="UP001210925">
    <property type="component" value="Unassembled WGS sequence"/>
</dbReference>
<proteinExistence type="predicted"/>
<evidence type="ECO:0000313" key="1">
    <source>
        <dbReference type="EMBL" id="KAJ3260339.1"/>
    </source>
</evidence>
<organism evidence="1 2">
    <name type="scientific">Boothiomyces macroporosus</name>
    <dbReference type="NCBI Taxonomy" id="261099"/>
    <lineage>
        <taxon>Eukaryota</taxon>
        <taxon>Fungi</taxon>
        <taxon>Fungi incertae sedis</taxon>
        <taxon>Chytridiomycota</taxon>
        <taxon>Chytridiomycota incertae sedis</taxon>
        <taxon>Chytridiomycetes</taxon>
        <taxon>Rhizophydiales</taxon>
        <taxon>Terramycetaceae</taxon>
        <taxon>Boothiomyces</taxon>
    </lineage>
</organism>
<gene>
    <name evidence="1" type="primary">MICAL3</name>
    <name evidence="1" type="ORF">HK103_000974</name>
</gene>
<dbReference type="SUPFAM" id="SSF51905">
    <property type="entry name" value="FAD/NAD(P)-binding domain"/>
    <property type="match status" value="1"/>
</dbReference>
<dbReference type="EMBL" id="JADGKB010000012">
    <property type="protein sequence ID" value="KAJ3260339.1"/>
    <property type="molecule type" value="Genomic_DNA"/>
</dbReference>
<dbReference type="AlphaFoldDB" id="A0AAD5UKA5"/>
<reference evidence="1" key="1">
    <citation type="submission" date="2020-05" db="EMBL/GenBank/DDBJ databases">
        <title>Phylogenomic resolution of chytrid fungi.</title>
        <authorList>
            <person name="Stajich J.E."/>
            <person name="Amses K."/>
            <person name="Simmons R."/>
            <person name="Seto K."/>
            <person name="Myers J."/>
            <person name="Bonds A."/>
            <person name="Quandt C.A."/>
            <person name="Barry K."/>
            <person name="Liu P."/>
            <person name="Grigoriev I."/>
            <person name="Longcore J.E."/>
            <person name="James T.Y."/>
        </authorList>
    </citation>
    <scope>NUCLEOTIDE SEQUENCE</scope>
    <source>
        <strain evidence="1">PLAUS21</strain>
    </source>
</reference>
<accession>A0AAD5UKA5</accession>
<keyword evidence="2" id="KW-1185">Reference proteome</keyword>
<evidence type="ECO:0000313" key="2">
    <source>
        <dbReference type="Proteomes" id="UP001210925"/>
    </source>
</evidence>
<protein>
    <submittedName>
        <fullName evidence="1">[F-actin]-monooxygenase mical3</fullName>
    </submittedName>
</protein>
<dbReference type="Gene3D" id="3.50.50.60">
    <property type="entry name" value="FAD/NAD(P)-binding domain"/>
    <property type="match status" value="2"/>
</dbReference>
<comment type="caution">
    <text evidence="1">The sequence shown here is derived from an EMBL/GenBank/DDBJ whole genome shotgun (WGS) entry which is preliminary data.</text>
</comment>
<name>A0AAD5UKA5_9FUNG</name>
<sequence>MSDLLTLFKEFLTCESAIRTIEVMDLMRSHTDNGTYEQLKNILLPIVPYSSRTIFNQLDARIRLASHLCCKEPAKVLVSGAGPCGLRSAVECALLGYQVTVYELRSDCSRHNILKTWESTANDLASLGIKIFVPSFKVYGGNLHIGTNELQLFLLKVSLLLGVEVHFSHGVCGILDPAVSLPNSSPGKWRAWVLPEAEARAFLKQPDLFQTDLAELALKPGEADVSQHEKINLVNYREAAISAEGAISRAEFKHSPELLKSARFVEFNHLYVAEGQSSRLIRNLGFHRKLFRLAQAIGIVVNMDFLNTTGPETKMQEFVVTRMAAKWREGPLGPIFDSGLELENLEYMRGTKNHFLAATTKCAFLQNFGVIKEVKDTVFESLQPDNVNVDKLYEMGRMIANAVGIPSQAPFRKKNGTQIFDFSCRGSCSEPYKYFDSINSDYESMMVIPIGDALQNPYWPQGLGINGGFHNSLDGVWSAHIYHTSKDPALVIQERVGYNYQEASYRLTDGKTWTADPTSRYDNEIFKQLHRADIAANVPFRLTKRVRALIGFQ</sequence>